<dbReference type="RefSeq" id="WP_316411448.1">
    <property type="nucleotide sequence ID" value="NZ_AP027081.1"/>
</dbReference>
<dbReference type="InterPro" id="IPR006311">
    <property type="entry name" value="TAT_signal"/>
</dbReference>
<name>A0AA48GNX4_9BACT</name>
<dbReference type="GO" id="GO:0016491">
    <property type="term" value="F:oxidoreductase activity"/>
    <property type="evidence" value="ECO:0007669"/>
    <property type="project" value="InterPro"/>
</dbReference>
<dbReference type="Proteomes" id="UP001228113">
    <property type="component" value="Chromosome"/>
</dbReference>
<dbReference type="InterPro" id="IPR037165">
    <property type="entry name" value="AldOxase/xan_DH_Mopterin-bd_sf"/>
</dbReference>
<dbReference type="NCBIfam" id="TIGR01409">
    <property type="entry name" value="TAT_signal_seq"/>
    <property type="match status" value="1"/>
</dbReference>
<reference evidence="2" key="1">
    <citation type="journal article" date="2023" name="Int. J. Syst. Evol. Microbiol.">
        <title>Mesoterricola silvestris gen. nov., sp. nov., Mesoterricola sediminis sp. nov., Geothrix oryzae sp. nov., Geothrix edaphica sp. nov., Geothrix rubra sp. nov., and Geothrix limicola sp. nov., six novel members of Acidobacteriota isolated from soils.</title>
        <authorList>
            <person name="Itoh H."/>
            <person name="Sugisawa Y."/>
            <person name="Mise K."/>
            <person name="Xu Z."/>
            <person name="Kuniyasu M."/>
            <person name="Ushijima N."/>
            <person name="Kawano K."/>
            <person name="Kobayashi E."/>
            <person name="Shiratori Y."/>
            <person name="Masuda Y."/>
            <person name="Senoo K."/>
        </authorList>
    </citation>
    <scope>NUCLEOTIDE SEQUENCE</scope>
    <source>
        <strain evidence="2">W786</strain>
    </source>
</reference>
<accession>A0AA48GNX4</accession>
<evidence type="ECO:0000259" key="1">
    <source>
        <dbReference type="SMART" id="SM01008"/>
    </source>
</evidence>
<dbReference type="KEGG" id="msea:METESE_15290"/>
<dbReference type="InterPro" id="IPR052516">
    <property type="entry name" value="N-heterocyclic_Hydroxylase"/>
</dbReference>
<proteinExistence type="predicted"/>
<evidence type="ECO:0000313" key="3">
    <source>
        <dbReference type="Proteomes" id="UP001228113"/>
    </source>
</evidence>
<dbReference type="InterPro" id="IPR019546">
    <property type="entry name" value="TAT_signal_bac_arc"/>
</dbReference>
<dbReference type="EMBL" id="AP027081">
    <property type="protein sequence ID" value="BDU76571.1"/>
    <property type="molecule type" value="Genomic_DNA"/>
</dbReference>
<dbReference type="PROSITE" id="PS51318">
    <property type="entry name" value="TAT"/>
    <property type="match status" value="1"/>
</dbReference>
<dbReference type="Gene3D" id="3.90.1170.50">
    <property type="entry name" value="Aldehyde oxidase/xanthine dehydrogenase, a/b hammerhead"/>
    <property type="match status" value="1"/>
</dbReference>
<organism evidence="2 3">
    <name type="scientific">Mesoterricola sediminis</name>
    <dbReference type="NCBI Taxonomy" id="2927980"/>
    <lineage>
        <taxon>Bacteria</taxon>
        <taxon>Pseudomonadati</taxon>
        <taxon>Acidobacteriota</taxon>
        <taxon>Holophagae</taxon>
        <taxon>Holophagales</taxon>
        <taxon>Holophagaceae</taxon>
        <taxon>Mesoterricola</taxon>
    </lineage>
</organism>
<dbReference type="InterPro" id="IPR000674">
    <property type="entry name" value="Ald_Oxase/Xan_DH_a/b"/>
</dbReference>
<dbReference type="Pfam" id="PF20256">
    <property type="entry name" value="MoCoBD_2"/>
    <property type="match status" value="2"/>
</dbReference>
<sequence length="701" mass="73939">MATTRRDFLKVASVTGLALGLRLDAGEGAPAALAPNAWIRVGRDGRVRVTVGKSEMGQGVRTALPMIVADELGVDWERVDLAQAEPGPDFRHLGTGGSMSIQASWMPLRRAAAAAREMLVQAAAQAWGVAPATCRVERGEVLHPPTGRRTGFGRLVQAAARLPVPREPRLAETRTLIGRPTRRVDGPRIVDGRAVYGLDVALPGMRHAAVARCPVPGGKALRWDEAAVRALPGVQAVIPIDSGVAVVADGTHAALAAAAALRATWDPGPHAGFSSEAFRAVLADRVARPGVPARRAGDADAALARAARRLTAEYEFPWQAHATLEPPNCVAHVKAGGCDLWTGTQSPNEVQARAAKLLGVDPARVRVRVPLLGGGFGRRLSSEFALEAVQVSRAAGGPIQLVWSREDDLRHDRFHPMSLHRLEAALDGGGLQAWAHRIAAPSILLSWMEGRRGDGLVSAETNGAADLPYRIPHIRVDYAEAPCHLPLGWWRAIEAMPNVFARECFLDECAAALGRDPLALRRELLAGAETRDVGGERVDLGRLRGVLDLAAARAGWASPPPPGRARGLACSAYDAHTYCALVAEVATDGAGWKVARIVAAVDCGIVVNPLGLAGNVESGVLWGLSALRTAITFKAGQVEQTSLSDLPIAQMADAPAIEVHLVPSQAPPTGIGEPPVPLVIPAVLNAVHALTGTRIRRLPLS</sequence>
<dbReference type="PANTHER" id="PTHR47495">
    <property type="entry name" value="ALDEHYDE DEHYDROGENASE"/>
    <property type="match status" value="1"/>
</dbReference>
<gene>
    <name evidence="2" type="ORF">METESE_15290</name>
</gene>
<dbReference type="AlphaFoldDB" id="A0AA48GNX4"/>
<evidence type="ECO:0000313" key="2">
    <source>
        <dbReference type="EMBL" id="BDU76571.1"/>
    </source>
</evidence>
<dbReference type="PANTHER" id="PTHR47495:SF2">
    <property type="entry name" value="ALDEHYDE DEHYDROGENASE"/>
    <property type="match status" value="1"/>
</dbReference>
<dbReference type="Gene3D" id="3.30.365.10">
    <property type="entry name" value="Aldehyde oxidase/xanthine dehydrogenase, molybdopterin binding domain"/>
    <property type="match status" value="4"/>
</dbReference>
<dbReference type="PIRSF" id="PIRSF036389">
    <property type="entry name" value="IOR_B"/>
    <property type="match status" value="1"/>
</dbReference>
<keyword evidence="3" id="KW-1185">Reference proteome</keyword>
<dbReference type="Pfam" id="PF02738">
    <property type="entry name" value="MoCoBD_1"/>
    <property type="match status" value="1"/>
</dbReference>
<feature type="domain" description="Aldehyde oxidase/xanthine dehydrogenase a/b hammerhead" evidence="1">
    <location>
        <begin position="191"/>
        <end position="269"/>
    </location>
</feature>
<dbReference type="SUPFAM" id="SSF56003">
    <property type="entry name" value="Molybdenum cofactor-binding domain"/>
    <property type="match status" value="2"/>
</dbReference>
<dbReference type="InterPro" id="IPR008274">
    <property type="entry name" value="AldOxase/xan_DH_MoCoBD1"/>
</dbReference>
<dbReference type="InterPro" id="IPR046867">
    <property type="entry name" value="AldOxase/xan_DH_MoCoBD2"/>
</dbReference>
<dbReference type="SMART" id="SM01008">
    <property type="entry name" value="Ald_Xan_dh_C"/>
    <property type="match status" value="1"/>
</dbReference>
<protein>
    <submittedName>
        <fullName evidence="2">Aldehyde oxidase</fullName>
    </submittedName>
</protein>
<dbReference type="InterPro" id="IPR012368">
    <property type="entry name" value="OxRdtase_Mopterin-bd_su_IorB"/>
</dbReference>